<name>A0A165L7Y6_9APHY</name>
<reference evidence="2 3" key="1">
    <citation type="journal article" date="2016" name="Mol. Biol. Evol.">
        <title>Comparative Genomics of Early-Diverging Mushroom-Forming Fungi Provides Insights into the Origins of Lignocellulose Decay Capabilities.</title>
        <authorList>
            <person name="Nagy L.G."/>
            <person name="Riley R."/>
            <person name="Tritt A."/>
            <person name="Adam C."/>
            <person name="Daum C."/>
            <person name="Floudas D."/>
            <person name="Sun H."/>
            <person name="Yadav J.S."/>
            <person name="Pangilinan J."/>
            <person name="Larsson K.H."/>
            <person name="Matsuura K."/>
            <person name="Barry K."/>
            <person name="Labutti K."/>
            <person name="Kuo R."/>
            <person name="Ohm R.A."/>
            <person name="Bhattacharya S.S."/>
            <person name="Shirouzu T."/>
            <person name="Yoshinaga Y."/>
            <person name="Martin F.M."/>
            <person name="Grigoriev I.V."/>
            <person name="Hibbett D.S."/>
        </authorList>
    </citation>
    <scope>NUCLEOTIDE SEQUENCE [LARGE SCALE GENOMIC DNA]</scope>
    <source>
        <strain evidence="2 3">L-15889</strain>
    </source>
</reference>
<sequence>MDHRGQRPPRSARPPNAQSPPPIDYEPPNVPYGSHYGSRPPMPTIDSYTGVSFQGQESGDRHNPIDQARARAYTAYNNHQLPESPSDAGFVEGGMAGVGASGVGRKKSLVRPDREKIEPGHRLWHYRNHAQQMEDEGGGNAIPSSARCPHIRWPFILTLLSFYSTRLPTCSPWTLPFSRPS</sequence>
<organism evidence="2 3">
    <name type="scientific">Daedalea quercina L-15889</name>
    <dbReference type="NCBI Taxonomy" id="1314783"/>
    <lineage>
        <taxon>Eukaryota</taxon>
        <taxon>Fungi</taxon>
        <taxon>Dikarya</taxon>
        <taxon>Basidiomycota</taxon>
        <taxon>Agaricomycotina</taxon>
        <taxon>Agaricomycetes</taxon>
        <taxon>Polyporales</taxon>
        <taxon>Fomitopsis</taxon>
    </lineage>
</organism>
<dbReference type="Proteomes" id="UP000076727">
    <property type="component" value="Unassembled WGS sequence"/>
</dbReference>
<feature type="compositionally biased region" description="Pro residues" evidence="1">
    <location>
        <begin position="17"/>
        <end position="30"/>
    </location>
</feature>
<feature type="region of interest" description="Disordered" evidence="1">
    <location>
        <begin position="1"/>
        <end position="63"/>
    </location>
</feature>
<dbReference type="OrthoDB" id="3269714at2759"/>
<accession>A0A165L7Y6</accession>
<dbReference type="STRING" id="1314783.A0A165L7Y6"/>
<protein>
    <submittedName>
        <fullName evidence="2">Uncharacterized protein</fullName>
    </submittedName>
</protein>
<evidence type="ECO:0000313" key="2">
    <source>
        <dbReference type="EMBL" id="KZT64063.1"/>
    </source>
</evidence>
<feature type="compositionally biased region" description="Polar residues" evidence="1">
    <location>
        <begin position="46"/>
        <end position="57"/>
    </location>
</feature>
<evidence type="ECO:0000313" key="3">
    <source>
        <dbReference type="Proteomes" id="UP000076727"/>
    </source>
</evidence>
<evidence type="ECO:0000256" key="1">
    <source>
        <dbReference type="SAM" id="MobiDB-lite"/>
    </source>
</evidence>
<dbReference type="EMBL" id="KV429143">
    <property type="protein sequence ID" value="KZT64063.1"/>
    <property type="molecule type" value="Genomic_DNA"/>
</dbReference>
<gene>
    <name evidence="2" type="ORF">DAEQUDRAFT_67477</name>
</gene>
<keyword evidence="3" id="KW-1185">Reference proteome</keyword>
<proteinExistence type="predicted"/>
<dbReference type="AlphaFoldDB" id="A0A165L7Y6"/>